<dbReference type="Proteomes" id="UP000013015">
    <property type="component" value="Unassembled WGS sequence"/>
</dbReference>
<evidence type="ECO:0000256" key="5">
    <source>
        <dbReference type="ARBA" id="ARBA00023015"/>
    </source>
</evidence>
<evidence type="ECO:0000256" key="3">
    <source>
        <dbReference type="ARBA" id="ARBA00022490"/>
    </source>
</evidence>
<dbReference type="SUPFAM" id="SSF55252">
    <property type="entry name" value="C-terminal domain of arginine repressor"/>
    <property type="match status" value="1"/>
</dbReference>
<keyword evidence="5 8" id="KW-0805">Transcription regulation</keyword>
<dbReference type="RefSeq" id="WP_005961489.1">
    <property type="nucleotide sequence ID" value="NZ_CP040505.1"/>
</dbReference>
<keyword evidence="8" id="KW-0028">Amino-acid biosynthesis</keyword>
<dbReference type="HAMAP" id="MF_00173">
    <property type="entry name" value="Arg_repressor"/>
    <property type="match status" value="1"/>
</dbReference>
<dbReference type="HOGENOM" id="CLU_097103_1_1_11"/>
<dbReference type="PANTHER" id="PTHR34471">
    <property type="entry name" value="ARGININE REPRESSOR"/>
    <property type="match status" value="1"/>
</dbReference>
<dbReference type="GO" id="GO:0006526">
    <property type="term" value="P:L-arginine biosynthetic process"/>
    <property type="evidence" value="ECO:0007669"/>
    <property type="project" value="UniProtKB-UniPathway"/>
</dbReference>
<evidence type="ECO:0000256" key="1">
    <source>
        <dbReference type="ARBA" id="ARBA00004496"/>
    </source>
</evidence>
<evidence type="ECO:0000256" key="2">
    <source>
        <dbReference type="ARBA" id="ARBA00008316"/>
    </source>
</evidence>
<dbReference type="GO" id="GO:0003700">
    <property type="term" value="F:DNA-binding transcription factor activity"/>
    <property type="evidence" value="ECO:0007669"/>
    <property type="project" value="UniProtKB-UniRule"/>
</dbReference>
<proteinExistence type="inferred from homology"/>
<keyword evidence="3 8" id="KW-0963">Cytoplasm</keyword>
<dbReference type="EMBL" id="AQHZ01000001">
    <property type="protein sequence ID" value="ENO19086.1"/>
    <property type="molecule type" value="Genomic_DNA"/>
</dbReference>
<dbReference type="Pfam" id="PF02863">
    <property type="entry name" value="Arg_repressor_C"/>
    <property type="match status" value="1"/>
</dbReference>
<name>N6X5V5_9ACTO</name>
<organism evidence="11 12">
    <name type="scientific">Schaalia cardiffensis F0333</name>
    <dbReference type="NCBI Taxonomy" id="888050"/>
    <lineage>
        <taxon>Bacteria</taxon>
        <taxon>Bacillati</taxon>
        <taxon>Actinomycetota</taxon>
        <taxon>Actinomycetes</taxon>
        <taxon>Actinomycetales</taxon>
        <taxon>Actinomycetaceae</taxon>
        <taxon>Schaalia</taxon>
    </lineage>
</organism>
<keyword evidence="4 8" id="KW-0678">Repressor</keyword>
<protein>
    <recommendedName>
        <fullName evidence="8">Arginine repressor</fullName>
    </recommendedName>
</protein>
<evidence type="ECO:0000259" key="9">
    <source>
        <dbReference type="Pfam" id="PF01316"/>
    </source>
</evidence>
<evidence type="ECO:0000259" key="10">
    <source>
        <dbReference type="Pfam" id="PF02863"/>
    </source>
</evidence>
<dbReference type="eggNOG" id="COG1438">
    <property type="taxonomic scope" value="Bacteria"/>
</dbReference>
<evidence type="ECO:0000256" key="7">
    <source>
        <dbReference type="ARBA" id="ARBA00023163"/>
    </source>
</evidence>
<evidence type="ECO:0000256" key="8">
    <source>
        <dbReference type="HAMAP-Rule" id="MF_00173"/>
    </source>
</evidence>
<comment type="pathway">
    <text evidence="8">Amino-acid biosynthesis; L-arginine biosynthesis [regulation].</text>
</comment>
<dbReference type="InterPro" id="IPR020900">
    <property type="entry name" value="Arg_repress_DNA-bd"/>
</dbReference>
<keyword evidence="6 8" id="KW-0238">DNA-binding</keyword>
<evidence type="ECO:0000313" key="11">
    <source>
        <dbReference type="EMBL" id="ENO19086.1"/>
    </source>
</evidence>
<dbReference type="AlphaFoldDB" id="N6X5V5"/>
<dbReference type="PRINTS" id="PR01467">
    <property type="entry name" value="ARGREPRESSOR"/>
</dbReference>
<dbReference type="GO" id="GO:0051259">
    <property type="term" value="P:protein complex oligomerization"/>
    <property type="evidence" value="ECO:0007669"/>
    <property type="project" value="InterPro"/>
</dbReference>
<dbReference type="Gene3D" id="1.10.10.10">
    <property type="entry name" value="Winged helix-like DNA-binding domain superfamily/Winged helix DNA-binding domain"/>
    <property type="match status" value="1"/>
</dbReference>
<accession>N6X5V5</accession>
<dbReference type="PANTHER" id="PTHR34471:SF1">
    <property type="entry name" value="ARGININE REPRESSOR"/>
    <property type="match status" value="1"/>
</dbReference>
<dbReference type="InterPro" id="IPR001669">
    <property type="entry name" value="Arg_repress"/>
</dbReference>
<dbReference type="GO" id="GO:0003677">
    <property type="term" value="F:DNA binding"/>
    <property type="evidence" value="ECO:0007669"/>
    <property type="project" value="UniProtKB-KW"/>
</dbReference>
<dbReference type="InterPro" id="IPR036390">
    <property type="entry name" value="WH_DNA-bd_sf"/>
</dbReference>
<dbReference type="GO" id="GO:1900079">
    <property type="term" value="P:regulation of arginine biosynthetic process"/>
    <property type="evidence" value="ECO:0007669"/>
    <property type="project" value="UniProtKB-UniRule"/>
</dbReference>
<dbReference type="GO" id="GO:0005737">
    <property type="term" value="C:cytoplasm"/>
    <property type="evidence" value="ECO:0007669"/>
    <property type="project" value="UniProtKB-SubCell"/>
</dbReference>
<sequence length="171" mass="18560">MTPTPMPQTPNARREAIRDILASEQIGSQKELRERLADKGIEVTQATLSRDLVDMRATKVRTAEGSRVYSVPDIDGALTHEGEGGRLRLQKWCQALLVTSILVDHQLVLRTTVGGANLLGSAIDAVRLEEIAGTIAGDDTILVICRSAADARATQKYLMELAEPGQMPDLD</sequence>
<dbReference type="PATRIC" id="fig|888050.3.peg.5"/>
<keyword evidence="12" id="KW-1185">Reference proteome</keyword>
<evidence type="ECO:0000256" key="4">
    <source>
        <dbReference type="ARBA" id="ARBA00022491"/>
    </source>
</evidence>
<evidence type="ECO:0000313" key="12">
    <source>
        <dbReference type="Proteomes" id="UP000013015"/>
    </source>
</evidence>
<dbReference type="GO" id="GO:0034618">
    <property type="term" value="F:arginine binding"/>
    <property type="evidence" value="ECO:0007669"/>
    <property type="project" value="InterPro"/>
</dbReference>
<comment type="similarity">
    <text evidence="2 8">Belongs to the ArgR family.</text>
</comment>
<comment type="subcellular location">
    <subcellularLocation>
        <location evidence="1 8">Cytoplasm</location>
    </subcellularLocation>
</comment>
<feature type="domain" description="Arginine repressor DNA-binding" evidence="9">
    <location>
        <begin position="12"/>
        <end position="74"/>
    </location>
</feature>
<dbReference type="Gene3D" id="3.30.1360.40">
    <property type="match status" value="1"/>
</dbReference>
<dbReference type="InterPro" id="IPR036388">
    <property type="entry name" value="WH-like_DNA-bd_sf"/>
</dbReference>
<dbReference type="InterPro" id="IPR036251">
    <property type="entry name" value="Arg_repress_C_sf"/>
</dbReference>
<dbReference type="Pfam" id="PF01316">
    <property type="entry name" value="Arg_repressor"/>
    <property type="match status" value="1"/>
</dbReference>
<gene>
    <name evidence="8 11" type="primary">argR</name>
    <name evidence="11" type="ORF">HMPREF9004_0005</name>
</gene>
<dbReference type="UniPathway" id="UPA00068"/>
<evidence type="ECO:0000256" key="6">
    <source>
        <dbReference type="ARBA" id="ARBA00023125"/>
    </source>
</evidence>
<dbReference type="SUPFAM" id="SSF46785">
    <property type="entry name" value="Winged helix' DNA-binding domain"/>
    <property type="match status" value="1"/>
</dbReference>
<reference evidence="11 12" key="1">
    <citation type="submission" date="2013-03" db="EMBL/GenBank/DDBJ databases">
        <title>Reference genome for the Human Microbiome Project.</title>
        <authorList>
            <person name="Aqrawi P."/>
            <person name="Ayvaz T."/>
            <person name="Bess C."/>
            <person name="Blankenburg K."/>
            <person name="Coyle M."/>
            <person name="Deng J."/>
            <person name="Forbes L."/>
            <person name="Fowler G."/>
            <person name="Francisco L."/>
            <person name="Fu Q."/>
            <person name="Gibbs R."/>
            <person name="Gross S."/>
            <person name="Gubbala S."/>
            <person name="Hale W."/>
            <person name="Hemphill L."/>
            <person name="Highlander S."/>
            <person name="Hirani K."/>
            <person name="Jackson L."/>
            <person name="Jakkamsetti A."/>
            <person name="Javaid M."/>
            <person name="Jayaseelan J.C."/>
            <person name="Jiang H."/>
            <person name="Joshi V."/>
            <person name="Korchina V."/>
            <person name="Kovar C."/>
            <person name="Lara F."/>
            <person name="Lee S."/>
            <person name="Liu Y."/>
            <person name="Mata R."/>
            <person name="Mathew T."/>
            <person name="Munidasa M."/>
            <person name="Muzny D."/>
            <person name="Nazareth L."/>
            <person name="Ngo R."/>
            <person name="Nguyen L."/>
            <person name="Nguyen N."/>
            <person name="Okwuonu G."/>
            <person name="Ongeri F."/>
            <person name="Palculict T."/>
            <person name="Patil S."/>
            <person name="Petrosino J."/>
            <person name="Pham C."/>
            <person name="Pham P."/>
            <person name="Pu L.-L."/>
            <person name="Qin X."/>
            <person name="Qu J."/>
            <person name="Reid J."/>
            <person name="Ross M."/>
            <person name="Ruth R."/>
            <person name="Saada N."/>
            <person name="San Lucas F."/>
            <person name="Santibanez J."/>
            <person name="Shang Y."/>
            <person name="Simmons D."/>
            <person name="Song X.-Z."/>
            <person name="Tang L.-Y."/>
            <person name="Thornton R."/>
            <person name="Warren J."/>
            <person name="Weissenberger G."/>
            <person name="Wilczek-Boney K."/>
            <person name="Worley K."/>
            <person name="Youmans B."/>
            <person name="Zhang J."/>
            <person name="Zhang L."/>
            <person name="Zhao Z."/>
            <person name="Zhou C."/>
            <person name="Zhu D."/>
            <person name="Zhu Y."/>
        </authorList>
    </citation>
    <scope>NUCLEOTIDE SEQUENCE [LARGE SCALE GENOMIC DNA]</scope>
    <source>
        <strain evidence="11 12">F0333</strain>
    </source>
</reference>
<keyword evidence="7 8" id="KW-0804">Transcription</keyword>
<feature type="domain" description="Arginine repressor C-terminal" evidence="10">
    <location>
        <begin position="97"/>
        <end position="158"/>
    </location>
</feature>
<dbReference type="InterPro" id="IPR020899">
    <property type="entry name" value="Arg_repress_C"/>
</dbReference>
<comment type="function">
    <text evidence="8">Regulates arginine biosynthesis genes.</text>
</comment>
<dbReference type="OrthoDB" id="7060358at2"/>
<comment type="caution">
    <text evidence="11">The sequence shown here is derived from an EMBL/GenBank/DDBJ whole genome shotgun (WGS) entry which is preliminary data.</text>
</comment>
<keyword evidence="8" id="KW-0055">Arginine biosynthesis</keyword>
<dbReference type="STRING" id="888050.HMPREF9004_0005"/>